<evidence type="ECO:0000313" key="2">
    <source>
        <dbReference type="EMBL" id="KAF2803462.1"/>
    </source>
</evidence>
<reference evidence="2 4" key="1">
    <citation type="journal article" date="2020" name="Stud. Mycol.">
        <title>101 Dothideomycetes genomes: a test case for predicting lifestyles and emergence of pathogens.</title>
        <authorList>
            <person name="Haridas S."/>
            <person name="Albert R."/>
            <person name="Binder M."/>
            <person name="Bloem J."/>
            <person name="Labutti K."/>
            <person name="Salamov A."/>
            <person name="Andreopoulos B."/>
            <person name="Baker S."/>
            <person name="Barry K."/>
            <person name="Bills G."/>
            <person name="Bluhm B."/>
            <person name="Cannon C."/>
            <person name="Castanera R."/>
            <person name="Culley D."/>
            <person name="Daum C."/>
            <person name="Ezra D."/>
            <person name="Gonzalez J."/>
            <person name="Henrissat B."/>
            <person name="Kuo A."/>
            <person name="Liang C."/>
            <person name="Lipzen A."/>
            <person name="Lutzoni F."/>
            <person name="Magnuson J."/>
            <person name="Mondo S."/>
            <person name="Nolan M."/>
            <person name="Ohm R."/>
            <person name="Pangilinan J."/>
            <person name="Park H.-J."/>
            <person name="Ramirez L."/>
            <person name="Alfaro M."/>
            <person name="Sun H."/>
            <person name="Tritt A."/>
            <person name="Yoshinaga Y."/>
            <person name="Zwiers L.-H."/>
            <person name="Turgeon B."/>
            <person name="Goodwin S."/>
            <person name="Spatafora J."/>
            <person name="Crous P."/>
            <person name="Grigoriev I."/>
        </authorList>
    </citation>
    <scope>NUCLEOTIDE SEQUENCE</scope>
    <source>
        <strain evidence="2 4">CBS 304.34</strain>
    </source>
</reference>
<dbReference type="GeneID" id="54457027"/>
<reference evidence="4" key="3">
    <citation type="submission" date="2025-04" db="UniProtKB">
        <authorList>
            <consortium name="RefSeq"/>
        </authorList>
    </citation>
    <scope>IDENTIFICATION</scope>
    <source>
        <strain evidence="4">CBS 304.34</strain>
    </source>
</reference>
<evidence type="ECO:0000313" key="4">
    <source>
        <dbReference type="RefSeq" id="XP_033570426.1"/>
    </source>
</evidence>
<dbReference type="InterPro" id="IPR053183">
    <property type="entry name" value="ASL1"/>
</dbReference>
<dbReference type="InterPro" id="IPR024655">
    <property type="entry name" value="Asl1_glyco_hydro_catalytic"/>
</dbReference>
<feature type="non-terminal residue" evidence="2">
    <location>
        <position position="1"/>
    </location>
</feature>
<dbReference type="InterPro" id="IPR017853">
    <property type="entry name" value="GH"/>
</dbReference>
<sequence length="253" mass="27076">PSPTRSAGKRGLSYNDATLTQLFSLSCGSKASKVNWAYNWWSGYYASGTPQSGLSTVVTYIPMLWSAASDLTSIWNTNVQTAIAAGTDAVLAFNEPDGCSDGGSCMDIPSAVAGYKQWMNPLAGQVRLGAPAVTNGGSPMGLTYLSNFLGNCTSCQVDFIPIHWYNDASQIADFKSQVQNAYSIGGGRPLWITEFGCTSGTEAQIETFMKAALTWLDGLSYVERYAWFMDGPGYLVNSNGSGLSPLGLIYDTY</sequence>
<dbReference type="Proteomes" id="UP000504636">
    <property type="component" value="Unplaced"/>
</dbReference>
<reference evidence="4" key="2">
    <citation type="submission" date="2020-04" db="EMBL/GenBank/DDBJ databases">
        <authorList>
            <consortium name="NCBI Genome Project"/>
        </authorList>
    </citation>
    <scope>NUCLEOTIDE SEQUENCE</scope>
    <source>
        <strain evidence="4">CBS 304.34</strain>
    </source>
</reference>
<gene>
    <name evidence="2 4" type="ORF">BDZ99DRAFT_399452</name>
</gene>
<organism evidence="2">
    <name type="scientific">Mytilinidion resinicola</name>
    <dbReference type="NCBI Taxonomy" id="574789"/>
    <lineage>
        <taxon>Eukaryota</taxon>
        <taxon>Fungi</taxon>
        <taxon>Dikarya</taxon>
        <taxon>Ascomycota</taxon>
        <taxon>Pezizomycotina</taxon>
        <taxon>Dothideomycetes</taxon>
        <taxon>Pleosporomycetidae</taxon>
        <taxon>Mytilinidiales</taxon>
        <taxon>Mytilinidiaceae</taxon>
        <taxon>Mytilinidion</taxon>
    </lineage>
</organism>
<name>A0A6A6Y3V7_9PEZI</name>
<dbReference type="EMBL" id="MU003717">
    <property type="protein sequence ID" value="KAF2803462.1"/>
    <property type="molecule type" value="Genomic_DNA"/>
</dbReference>
<dbReference type="GO" id="GO:0071966">
    <property type="term" value="P:fungal-type cell wall polysaccharide metabolic process"/>
    <property type="evidence" value="ECO:0007669"/>
    <property type="project" value="TreeGrafter"/>
</dbReference>
<dbReference type="PANTHER" id="PTHR34154">
    <property type="entry name" value="ALKALI-SENSITIVE LINKAGE PROTEIN 1"/>
    <property type="match status" value="1"/>
</dbReference>
<dbReference type="RefSeq" id="XP_033570426.1">
    <property type="nucleotide sequence ID" value="XM_033716134.1"/>
</dbReference>
<proteinExistence type="predicted"/>
<dbReference type="OrthoDB" id="5985073at2759"/>
<keyword evidence="3" id="KW-1185">Reference proteome</keyword>
<accession>A0A6A6Y3V7</accession>
<protein>
    <recommendedName>
        <fullName evidence="1">Asl1-like glycosyl hydrolase catalytic domain-containing protein</fullName>
    </recommendedName>
</protein>
<evidence type="ECO:0000313" key="3">
    <source>
        <dbReference type="Proteomes" id="UP000504636"/>
    </source>
</evidence>
<evidence type="ECO:0000259" key="1">
    <source>
        <dbReference type="Pfam" id="PF11790"/>
    </source>
</evidence>
<dbReference type="Gene3D" id="3.20.20.80">
    <property type="entry name" value="Glycosidases"/>
    <property type="match status" value="1"/>
</dbReference>
<dbReference type="Pfam" id="PF11790">
    <property type="entry name" value="Glyco_hydro_cc"/>
    <property type="match status" value="1"/>
</dbReference>
<dbReference type="SUPFAM" id="SSF51445">
    <property type="entry name" value="(Trans)glycosidases"/>
    <property type="match status" value="1"/>
</dbReference>
<dbReference type="GO" id="GO:0009277">
    <property type="term" value="C:fungal-type cell wall"/>
    <property type="evidence" value="ECO:0007669"/>
    <property type="project" value="TreeGrafter"/>
</dbReference>
<dbReference type="AlphaFoldDB" id="A0A6A6Y3V7"/>
<feature type="domain" description="Asl1-like glycosyl hydrolase catalytic" evidence="1">
    <location>
        <begin position="11"/>
        <end position="250"/>
    </location>
</feature>
<dbReference type="PANTHER" id="PTHR34154:SF10">
    <property type="entry name" value="ASL1-LIKE GLYCOSYL HYDROLASE CATALYTIC DOMAIN-CONTAINING PROTEIN"/>
    <property type="match status" value="1"/>
</dbReference>